<keyword evidence="2" id="KW-1185">Reference proteome</keyword>
<dbReference type="Proteomes" id="UP001054945">
    <property type="component" value="Unassembled WGS sequence"/>
</dbReference>
<evidence type="ECO:0000313" key="1">
    <source>
        <dbReference type="EMBL" id="GIY55055.1"/>
    </source>
</evidence>
<organism evidence="1 2">
    <name type="scientific">Caerostris extrusa</name>
    <name type="common">Bark spider</name>
    <name type="synonym">Caerostris bankana</name>
    <dbReference type="NCBI Taxonomy" id="172846"/>
    <lineage>
        <taxon>Eukaryota</taxon>
        <taxon>Metazoa</taxon>
        <taxon>Ecdysozoa</taxon>
        <taxon>Arthropoda</taxon>
        <taxon>Chelicerata</taxon>
        <taxon>Arachnida</taxon>
        <taxon>Araneae</taxon>
        <taxon>Araneomorphae</taxon>
        <taxon>Entelegynae</taxon>
        <taxon>Araneoidea</taxon>
        <taxon>Araneidae</taxon>
        <taxon>Caerostris</taxon>
    </lineage>
</organism>
<feature type="non-terminal residue" evidence="1">
    <location>
        <position position="1"/>
    </location>
</feature>
<gene>
    <name evidence="1" type="ORF">CEXT_571421</name>
</gene>
<name>A0AAV4UBG1_CAEEX</name>
<comment type="caution">
    <text evidence="1">The sequence shown here is derived from an EMBL/GenBank/DDBJ whole genome shotgun (WGS) entry which is preliminary data.</text>
</comment>
<protein>
    <submittedName>
        <fullName evidence="1">Uncharacterized protein</fullName>
    </submittedName>
</protein>
<dbReference type="AlphaFoldDB" id="A0AAV4UBG1"/>
<evidence type="ECO:0000313" key="2">
    <source>
        <dbReference type="Proteomes" id="UP001054945"/>
    </source>
</evidence>
<sequence>FFCVVIGAGIRDTMQNMGHASDCMHQLVYSHRKESTRRRQLEKAALLLLSFSRSQCNRKEAGLMSSTEHFENYRRI</sequence>
<reference evidence="1 2" key="1">
    <citation type="submission" date="2021-06" db="EMBL/GenBank/DDBJ databases">
        <title>Caerostris extrusa draft genome.</title>
        <authorList>
            <person name="Kono N."/>
            <person name="Arakawa K."/>
        </authorList>
    </citation>
    <scope>NUCLEOTIDE SEQUENCE [LARGE SCALE GENOMIC DNA]</scope>
</reference>
<dbReference type="EMBL" id="BPLR01012600">
    <property type="protein sequence ID" value="GIY55055.1"/>
    <property type="molecule type" value="Genomic_DNA"/>
</dbReference>
<accession>A0AAV4UBG1</accession>
<proteinExistence type="predicted"/>